<dbReference type="InterPro" id="IPR046348">
    <property type="entry name" value="SIS_dom_sf"/>
</dbReference>
<dbReference type="GO" id="GO:0097367">
    <property type="term" value="F:carbohydrate derivative binding"/>
    <property type="evidence" value="ECO:0007669"/>
    <property type="project" value="InterPro"/>
</dbReference>
<dbReference type="EMBL" id="JAMOIM010000039">
    <property type="protein sequence ID" value="MCW6512083.1"/>
    <property type="molecule type" value="Genomic_DNA"/>
</dbReference>
<feature type="region of interest" description="Disordered" evidence="1">
    <location>
        <begin position="1"/>
        <end position="31"/>
    </location>
</feature>
<proteinExistence type="predicted"/>
<dbReference type="RefSeq" id="WP_282588460.1">
    <property type="nucleotide sequence ID" value="NZ_JAMOIM010000039.1"/>
</dbReference>
<name>A0AA41Z7T7_9HYPH</name>
<evidence type="ECO:0000256" key="1">
    <source>
        <dbReference type="SAM" id="MobiDB-lite"/>
    </source>
</evidence>
<dbReference type="SUPFAM" id="SSF53697">
    <property type="entry name" value="SIS domain"/>
    <property type="match status" value="1"/>
</dbReference>
<dbReference type="Proteomes" id="UP001165667">
    <property type="component" value="Unassembled WGS sequence"/>
</dbReference>
<keyword evidence="3" id="KW-1185">Reference proteome</keyword>
<dbReference type="AlphaFoldDB" id="A0AA41Z7T7"/>
<dbReference type="GO" id="GO:1901135">
    <property type="term" value="P:carbohydrate derivative metabolic process"/>
    <property type="evidence" value="ECO:0007669"/>
    <property type="project" value="InterPro"/>
</dbReference>
<reference evidence="2" key="1">
    <citation type="submission" date="2022-05" db="EMBL/GenBank/DDBJ databases">
        <authorList>
            <person name="Pankratov T."/>
        </authorList>
    </citation>
    <scope>NUCLEOTIDE SEQUENCE</scope>
    <source>
        <strain evidence="2">BP6-180914</strain>
    </source>
</reference>
<dbReference type="Gene3D" id="3.40.50.10490">
    <property type="entry name" value="Glucose-6-phosphate isomerase like protein, domain 1"/>
    <property type="match status" value="1"/>
</dbReference>
<sequence length="104" mass="11370">MRPKLIVSPGKPVTQDAESASLSRDRKGQRAMREETMAAPWAVVERELSALLAQVDPSQFEHLAKAFEAKDGRLFFSGQGRSGLIAQMAAVRLMHAGYAGACRR</sequence>
<evidence type="ECO:0000313" key="3">
    <source>
        <dbReference type="Proteomes" id="UP001165667"/>
    </source>
</evidence>
<evidence type="ECO:0000313" key="2">
    <source>
        <dbReference type="EMBL" id="MCW6512083.1"/>
    </source>
</evidence>
<comment type="caution">
    <text evidence="2">The sequence shown here is derived from an EMBL/GenBank/DDBJ whole genome shotgun (WGS) entry which is preliminary data.</text>
</comment>
<accession>A0AA41Z7T7</accession>
<gene>
    <name evidence="2" type="ORF">M8523_29555</name>
</gene>
<protein>
    <recommendedName>
        <fullName evidence="4">SIS domain-containing protein</fullName>
    </recommendedName>
</protein>
<evidence type="ECO:0008006" key="4">
    <source>
        <dbReference type="Google" id="ProtNLM"/>
    </source>
</evidence>
<organism evidence="2 3">
    <name type="scientific">Lichenifustis flavocetrariae</name>
    <dbReference type="NCBI Taxonomy" id="2949735"/>
    <lineage>
        <taxon>Bacteria</taxon>
        <taxon>Pseudomonadati</taxon>
        <taxon>Pseudomonadota</taxon>
        <taxon>Alphaproteobacteria</taxon>
        <taxon>Hyphomicrobiales</taxon>
        <taxon>Lichenihabitantaceae</taxon>
        <taxon>Lichenifustis</taxon>
    </lineage>
</organism>